<dbReference type="RefSeq" id="WP_111063612.1">
    <property type="nucleotide sequence ID" value="NZ_JBHUCU010000017.1"/>
</dbReference>
<keyword evidence="7" id="KW-1185">Reference proteome</keyword>
<accession>A0A2W1NEW3</accession>
<evidence type="ECO:0000313" key="6">
    <source>
        <dbReference type="EMBL" id="PZE16596.1"/>
    </source>
</evidence>
<dbReference type="Gene3D" id="3.80.10.10">
    <property type="entry name" value="Ribonuclease Inhibitor"/>
    <property type="match status" value="2"/>
</dbReference>
<evidence type="ECO:0000259" key="5">
    <source>
        <dbReference type="Pfam" id="PF18962"/>
    </source>
</evidence>
<dbReference type="InterPro" id="IPR026444">
    <property type="entry name" value="Secre_tail"/>
</dbReference>
<dbReference type="NCBIfam" id="TIGR04183">
    <property type="entry name" value="Por_Secre_tail"/>
    <property type="match status" value="1"/>
</dbReference>
<evidence type="ECO:0000256" key="3">
    <source>
        <dbReference type="ARBA" id="ARBA00022737"/>
    </source>
</evidence>
<dbReference type="EMBL" id="QKSB01000007">
    <property type="protein sequence ID" value="PZE16596.1"/>
    <property type="molecule type" value="Genomic_DNA"/>
</dbReference>
<dbReference type="GO" id="GO:0035591">
    <property type="term" value="F:signaling adaptor activity"/>
    <property type="evidence" value="ECO:0007669"/>
    <property type="project" value="TreeGrafter"/>
</dbReference>
<dbReference type="InterPro" id="IPR052574">
    <property type="entry name" value="CDIRP"/>
</dbReference>
<evidence type="ECO:0000256" key="2">
    <source>
        <dbReference type="ARBA" id="ARBA00022729"/>
    </source>
</evidence>
<evidence type="ECO:0000313" key="7">
    <source>
        <dbReference type="Proteomes" id="UP000249248"/>
    </source>
</evidence>
<dbReference type="PANTHER" id="PTHR47566:SF1">
    <property type="entry name" value="PROTEIN NUD1"/>
    <property type="match status" value="1"/>
</dbReference>
<keyword evidence="3" id="KW-0677">Repeat</keyword>
<evidence type="ECO:0000256" key="1">
    <source>
        <dbReference type="ARBA" id="ARBA00022614"/>
    </source>
</evidence>
<dbReference type="SUPFAM" id="SSF52058">
    <property type="entry name" value="L domain-like"/>
    <property type="match status" value="2"/>
</dbReference>
<dbReference type="InterPro" id="IPR032675">
    <property type="entry name" value="LRR_dom_sf"/>
</dbReference>
<feature type="chain" id="PRO_5016157344" description="Secretion system C-terminal sorting domain-containing protein" evidence="4">
    <location>
        <begin position="19"/>
        <end position="581"/>
    </location>
</feature>
<evidence type="ECO:0000256" key="4">
    <source>
        <dbReference type="SAM" id="SignalP"/>
    </source>
</evidence>
<reference evidence="6 7" key="1">
    <citation type="submission" date="2018-06" db="EMBL/GenBank/DDBJ databases">
        <title>The draft genome sequence of Crocinitomix sp. SM1701.</title>
        <authorList>
            <person name="Zhang X."/>
        </authorList>
    </citation>
    <scope>NUCLEOTIDE SEQUENCE [LARGE SCALE GENOMIC DNA]</scope>
    <source>
        <strain evidence="6 7">SM1701</strain>
    </source>
</reference>
<feature type="signal peptide" evidence="4">
    <location>
        <begin position="1"/>
        <end position="18"/>
    </location>
</feature>
<name>A0A2W1NEW3_9FLAO</name>
<dbReference type="AlphaFoldDB" id="A0A2W1NEW3"/>
<gene>
    <name evidence="6" type="ORF">DNU06_12135</name>
</gene>
<dbReference type="Proteomes" id="UP000249248">
    <property type="component" value="Unassembled WGS sequence"/>
</dbReference>
<dbReference type="Pfam" id="PF18962">
    <property type="entry name" value="Por_Secre_tail"/>
    <property type="match status" value="1"/>
</dbReference>
<keyword evidence="2 4" id="KW-0732">Signal</keyword>
<keyword evidence="1" id="KW-0433">Leucine-rich repeat</keyword>
<sequence>MKTLLLSIAIISATLATAQNVNIPDANFKAYLLSNAAINTDADPSEISVAEASAFTGQINCGTMGISNLTGIEAFTALTDLRCHSNNLTALNLSNNTALTILGCAYNNIQYLNLNNNTNLTILNCAGNAIPSLDLSALTGLYSIKFSSNQLVYLNLANGNNTNVTVFEGANNPNLTCIQVDDSTNSATNWTNIDPASSFSISCSTCIVTIPDSNFKTYLVGNSAINTNGNTEIECSEASAFTGSILCLNQSITSMTGLASFTNISLINCDGNQLTSLETTNNPSLENLNCRNNQLTSLDLSHNTNLVELDFTSNQLSDIDITQNTALLSFLSSLNNLSNLNVTENINLTNLSCSGNQLTDIDISQNIDLISLACYANPLTSLNTTQNPVLSVLTFGLSQITNIDLSQNTNLSEFYGNNNNSLNSIDLSQNPALINVEFNDNSQLASVNLSNSNNTTIVWFTGTNNPNLTCIEVDDAVYSTTNWTNIDATASFSEDCSAGTSGLVKNNTLEITTYPNPTTGLLTFSTTENIEKIAIYNLMGQKVSEFINQKTIDISSLQNGVYTAKIIIGSSNPIMKRLIKN</sequence>
<feature type="domain" description="Secretion system C-terminal sorting" evidence="5">
    <location>
        <begin position="514"/>
        <end position="578"/>
    </location>
</feature>
<organism evidence="6 7">
    <name type="scientific">Putridiphycobacter roseus</name>
    <dbReference type="NCBI Taxonomy" id="2219161"/>
    <lineage>
        <taxon>Bacteria</taxon>
        <taxon>Pseudomonadati</taxon>
        <taxon>Bacteroidota</taxon>
        <taxon>Flavobacteriia</taxon>
        <taxon>Flavobacteriales</taxon>
        <taxon>Crocinitomicaceae</taxon>
        <taxon>Putridiphycobacter</taxon>
    </lineage>
</organism>
<comment type="caution">
    <text evidence="6">The sequence shown here is derived from an EMBL/GenBank/DDBJ whole genome shotgun (WGS) entry which is preliminary data.</text>
</comment>
<protein>
    <recommendedName>
        <fullName evidence="5">Secretion system C-terminal sorting domain-containing protein</fullName>
    </recommendedName>
</protein>
<dbReference type="OrthoDB" id="3179827at2"/>
<dbReference type="PANTHER" id="PTHR47566">
    <property type="match status" value="1"/>
</dbReference>
<proteinExistence type="predicted"/>